<dbReference type="RefSeq" id="WP_144388625.1">
    <property type="nucleotide sequence ID" value="NZ_CANNCB010000032.1"/>
</dbReference>
<comment type="caution">
    <text evidence="2">The sequence shown here is derived from an EMBL/GenBank/DDBJ whole genome shotgun (WGS) entry which is preliminary data.</text>
</comment>
<gene>
    <name evidence="2" type="ORF">FOF44_12655</name>
</gene>
<organism evidence="2 3">
    <name type="scientific">Vibrio algivorus</name>
    <dbReference type="NCBI Taxonomy" id="1667024"/>
    <lineage>
        <taxon>Bacteria</taxon>
        <taxon>Pseudomonadati</taxon>
        <taxon>Pseudomonadota</taxon>
        <taxon>Gammaproteobacteria</taxon>
        <taxon>Vibrionales</taxon>
        <taxon>Vibrionaceae</taxon>
        <taxon>Vibrio</taxon>
    </lineage>
</organism>
<protein>
    <submittedName>
        <fullName evidence="2">Uncharacterized protein</fullName>
    </submittedName>
</protein>
<evidence type="ECO:0000313" key="2">
    <source>
        <dbReference type="EMBL" id="TVO34933.1"/>
    </source>
</evidence>
<dbReference type="EMBL" id="VMKJ01000027">
    <property type="protein sequence ID" value="TVO34933.1"/>
    <property type="molecule type" value="Genomic_DNA"/>
</dbReference>
<reference evidence="2 3" key="1">
    <citation type="submission" date="2019-07" db="EMBL/GenBank/DDBJ databases">
        <title>The draft genome sequence of Vibrio algivorus M1486.</title>
        <authorList>
            <person name="Meng X."/>
        </authorList>
    </citation>
    <scope>NUCLEOTIDE SEQUENCE [LARGE SCALE GENOMIC DNA]</scope>
    <source>
        <strain evidence="2 3">M1486</strain>
    </source>
</reference>
<dbReference type="AlphaFoldDB" id="A0A557P2P3"/>
<dbReference type="Proteomes" id="UP000319828">
    <property type="component" value="Unassembled WGS sequence"/>
</dbReference>
<name>A0A557P2P3_9VIBR</name>
<dbReference type="OrthoDB" id="5875527at2"/>
<feature type="region of interest" description="Disordered" evidence="1">
    <location>
        <begin position="1"/>
        <end position="30"/>
    </location>
</feature>
<sequence>MVQPSRVGQSRSNLNRLQGSSVNQAQKTQKTQKLQAVKNADVSAVISNQQLLQLKERPKLIAELSDSHRAVSQLMIATQKLKQIARDLVGIKQILAKKDFSPLLMNRVDQHKKSISASINYKIFDQYVLDSSFCPTVDGTTGIKFKIPGLDLVRERLTNELVTLYLNNRMVPFAFDRTESDRALYQQFALMLAYGEMGLELDHEKNLLISMPDKYWRQWDLNVHISGQGGRYPEGSHITVKVEPLYATVEMVTMLDLTAADAMETLDKVIKRVNEMHRVCMTTLSGQNYKAECLIDFCHDVPEGIGQTIKSHFEAAPAMALKSIQRHYVGPNRENVISLIKK</sequence>
<proteinExistence type="predicted"/>
<feature type="compositionally biased region" description="Polar residues" evidence="1">
    <location>
        <begin position="1"/>
        <end position="23"/>
    </location>
</feature>
<evidence type="ECO:0000256" key="1">
    <source>
        <dbReference type="SAM" id="MobiDB-lite"/>
    </source>
</evidence>
<evidence type="ECO:0000313" key="3">
    <source>
        <dbReference type="Proteomes" id="UP000319828"/>
    </source>
</evidence>
<accession>A0A557P2P3</accession>